<dbReference type="SUPFAM" id="SSF51905">
    <property type="entry name" value="FAD/NAD(P)-binding domain"/>
    <property type="match status" value="1"/>
</dbReference>
<dbReference type="InterPro" id="IPR036188">
    <property type="entry name" value="FAD/NAD-bd_sf"/>
</dbReference>
<proteinExistence type="predicted"/>
<sequence>MEKYDIVIIGGGPAGVTVAEQIRKENKNVSVCILSQEKVLPYYRLKLGYYLQNPIDEKFFLKSSDWYKANNIRLMLNSRVKECNFEEKVVFSEGKKIHWDFLVIASGSKPYLPEYLLNEKTQNFVFTFRNYNDLLLLQKRLSQVNKVVIVGAGLLGLELASALEGKKITIIELSERILPKQLDDVASFLLKDYVEKKGIEIILGTKIENIETYRNGLEIVLSNGQPIYCDLLIFSAGVVPNTEFIKSPENILNSKKGIEVNYKMQTKISNVYACGDVAYIDGRNPGTWTFALESAKIVAKNILGFETFYQNMPLPYFLKAFGLEIVSAGDMQNLQDANILEFLDKSKMIYKKFVVKNDKLTAYLLLNDTKTHLQLSKFLNSHVDIKLLENLLK</sequence>
<dbReference type="InterPro" id="IPR050260">
    <property type="entry name" value="FAD-bd_OxRdtase"/>
</dbReference>
<dbReference type="PRINTS" id="PR00411">
    <property type="entry name" value="PNDRDTASEI"/>
</dbReference>
<evidence type="ECO:0000259" key="5">
    <source>
        <dbReference type="Pfam" id="PF18267"/>
    </source>
</evidence>
<dbReference type="Gene3D" id="3.50.50.60">
    <property type="entry name" value="FAD/NAD(P)-binding domain"/>
    <property type="match status" value="2"/>
</dbReference>
<dbReference type="GO" id="GO:0016491">
    <property type="term" value="F:oxidoreductase activity"/>
    <property type="evidence" value="ECO:0007669"/>
    <property type="project" value="InterPro"/>
</dbReference>
<dbReference type="InterPro" id="IPR016156">
    <property type="entry name" value="FAD/NAD-linked_Rdtase_dimer_sf"/>
</dbReference>
<evidence type="ECO:0000256" key="3">
    <source>
        <dbReference type="ARBA" id="ARBA00022827"/>
    </source>
</evidence>
<dbReference type="InterPro" id="IPR041575">
    <property type="entry name" value="Rubredoxin_C"/>
</dbReference>
<evidence type="ECO:0000313" key="6">
    <source>
        <dbReference type="EMBL" id="HHS00963.1"/>
    </source>
</evidence>
<dbReference type="Gene3D" id="3.30.390.30">
    <property type="match status" value="1"/>
</dbReference>
<name>A0A7C5V2U2_9FIRM</name>
<dbReference type="Pfam" id="PF18267">
    <property type="entry name" value="Rubredoxin_C"/>
    <property type="match status" value="1"/>
</dbReference>
<evidence type="ECO:0000259" key="4">
    <source>
        <dbReference type="Pfam" id="PF07992"/>
    </source>
</evidence>
<feature type="domain" description="NADH-rubredoxin oxidoreductase C-terminal" evidence="5">
    <location>
        <begin position="318"/>
        <end position="381"/>
    </location>
</feature>
<gene>
    <name evidence="6" type="ORF">ENL71_00155</name>
</gene>
<dbReference type="Pfam" id="PF07992">
    <property type="entry name" value="Pyr_redox_2"/>
    <property type="match status" value="1"/>
</dbReference>
<keyword evidence="3" id="KW-0274">FAD</keyword>
<organism evidence="6">
    <name type="scientific">Caldicellulosiruptor owensensis</name>
    <dbReference type="NCBI Taxonomy" id="55205"/>
    <lineage>
        <taxon>Bacteria</taxon>
        <taxon>Bacillati</taxon>
        <taxon>Bacillota</taxon>
        <taxon>Bacillota incertae sedis</taxon>
        <taxon>Caldicellulosiruptorales</taxon>
        <taxon>Caldicellulosiruptoraceae</taxon>
        <taxon>Caldicellulosiruptor</taxon>
    </lineage>
</organism>
<dbReference type="PRINTS" id="PR00368">
    <property type="entry name" value="FADPNR"/>
</dbReference>
<dbReference type="InterPro" id="IPR023753">
    <property type="entry name" value="FAD/NAD-binding_dom"/>
</dbReference>
<feature type="domain" description="FAD/NAD(P)-binding" evidence="4">
    <location>
        <begin position="4"/>
        <end position="294"/>
    </location>
</feature>
<dbReference type="PANTHER" id="PTHR43429:SF3">
    <property type="entry name" value="NITRITE REDUCTASE [NAD(P)H]"/>
    <property type="match status" value="1"/>
</dbReference>
<accession>A0A7C5V2U2</accession>
<keyword evidence="2" id="KW-0285">Flavoprotein</keyword>
<comment type="cofactor">
    <cofactor evidence="1">
        <name>FAD</name>
        <dbReference type="ChEBI" id="CHEBI:57692"/>
    </cofactor>
</comment>
<evidence type="ECO:0000256" key="1">
    <source>
        <dbReference type="ARBA" id="ARBA00001974"/>
    </source>
</evidence>
<protein>
    <submittedName>
        <fullName evidence="6">NAD(P)/FAD-dependent oxidoreductase</fullName>
    </submittedName>
</protein>
<dbReference type="PANTHER" id="PTHR43429">
    <property type="entry name" value="PYRIDINE NUCLEOTIDE-DISULFIDE OXIDOREDUCTASE DOMAIN-CONTAINING"/>
    <property type="match status" value="1"/>
</dbReference>
<comment type="caution">
    <text evidence="6">The sequence shown here is derived from an EMBL/GenBank/DDBJ whole genome shotgun (WGS) entry which is preliminary data.</text>
</comment>
<dbReference type="AlphaFoldDB" id="A0A7C5V2U2"/>
<evidence type="ECO:0000256" key="2">
    <source>
        <dbReference type="ARBA" id="ARBA00022630"/>
    </source>
</evidence>
<dbReference type="EMBL" id="DRUZ01000005">
    <property type="protein sequence ID" value="HHS00963.1"/>
    <property type="molecule type" value="Genomic_DNA"/>
</dbReference>
<reference evidence="6" key="1">
    <citation type="journal article" date="2020" name="mSystems">
        <title>Genome- and Community-Level Interaction Insights into Carbon Utilization and Element Cycling Functions of Hydrothermarchaeota in Hydrothermal Sediment.</title>
        <authorList>
            <person name="Zhou Z."/>
            <person name="Liu Y."/>
            <person name="Xu W."/>
            <person name="Pan J."/>
            <person name="Luo Z.H."/>
            <person name="Li M."/>
        </authorList>
    </citation>
    <scope>NUCLEOTIDE SEQUENCE [LARGE SCALE GENOMIC DNA]</scope>
    <source>
        <strain evidence="6">SpSt-102</strain>
    </source>
</reference>